<keyword evidence="3" id="KW-0614">Plasmid</keyword>
<accession>A0AAU9CSU1</accession>
<name>A0AAU9CSU1_9BACT</name>
<dbReference type="KEGG" id="fax:FUAX_56000"/>
<feature type="region of interest" description="Disordered" evidence="1">
    <location>
        <begin position="808"/>
        <end position="827"/>
    </location>
</feature>
<keyword evidence="4" id="KW-1185">Reference proteome</keyword>
<evidence type="ECO:0000313" key="4">
    <source>
        <dbReference type="Proteomes" id="UP001348817"/>
    </source>
</evidence>
<organism evidence="3 4">
    <name type="scientific">Fulvitalea axinellae</name>
    <dbReference type="NCBI Taxonomy" id="1182444"/>
    <lineage>
        <taxon>Bacteria</taxon>
        <taxon>Pseudomonadati</taxon>
        <taxon>Bacteroidota</taxon>
        <taxon>Cytophagia</taxon>
        <taxon>Cytophagales</taxon>
        <taxon>Persicobacteraceae</taxon>
        <taxon>Fulvitalea</taxon>
    </lineage>
</organism>
<dbReference type="AlphaFoldDB" id="A0AAU9CSU1"/>
<dbReference type="InterPro" id="IPR045455">
    <property type="entry name" value="NrS-1_pol-like_helicase"/>
</dbReference>
<evidence type="ECO:0000313" key="3">
    <source>
        <dbReference type="EMBL" id="BDD13168.1"/>
    </source>
</evidence>
<protein>
    <recommendedName>
        <fullName evidence="2">NrS-1 polymerase-like helicase domain-containing protein</fullName>
    </recommendedName>
</protein>
<reference evidence="3 4" key="1">
    <citation type="submission" date="2021-12" db="EMBL/GenBank/DDBJ databases">
        <title>Genome sequencing of bacteria with rrn-lacking chromosome and rrn-plasmid.</title>
        <authorList>
            <person name="Anda M."/>
            <person name="Iwasaki W."/>
        </authorList>
    </citation>
    <scope>NUCLEOTIDE SEQUENCE [LARGE SCALE GENOMIC DNA]</scope>
    <source>
        <strain evidence="3 4">DSM 100852</strain>
        <plasmid evidence="3 4">pFA13</plasmid>
    </source>
</reference>
<dbReference type="Proteomes" id="UP001348817">
    <property type="component" value="Plasmid pFA13"/>
</dbReference>
<evidence type="ECO:0000256" key="1">
    <source>
        <dbReference type="SAM" id="MobiDB-lite"/>
    </source>
</evidence>
<feature type="domain" description="NrS-1 polymerase-like helicase" evidence="2">
    <location>
        <begin position="512"/>
        <end position="620"/>
    </location>
</feature>
<dbReference type="Pfam" id="PF19263">
    <property type="entry name" value="DUF5906"/>
    <property type="match status" value="1"/>
</dbReference>
<gene>
    <name evidence="3" type="ORF">FUAX_56000</name>
</gene>
<sequence>MLSDSKMRLFRRDITLTNVISMREYLEERMSVLGLTDEDITLVCERESGGVNSELTPAKLIFFDSDEEGNILINYFRPNFYPYRYRPEGNKWEKEFQRIRLKNPDGKGKYRQPRKTGVFPFFPKNLLKKWRDGETIETLYFTEGELKAFKADFEGLDVVGFPSIQGPYKVDVRRELHEDLQRLIVECGVKSVVFLTDADTISLKYEADKDLSKRPASFFAAIRNFFESLDTLLRDKRVELEEAFWAHIKTKYCEPRAVERDGEELILDGKGLDDLLVLEGKDKSRVIDQLRELKLNGDYVEGMKLNDSALKRIRLKLGSGNKVEQFYDVYASFLDDKVFRWKNRRYQFNGEEVTYLRHDDADLFLRVGSDWYKRITKLNRRNESEEELIPFKIGEIQRDYGKKFPDFIDSIKRYDSFTIEPDTGDNYRRVIHGAINLFEPLTHTPEPGSIKLTLKYLKHVFQGNGFVTEKFEDGRHSWEEHCEQGDPFTVAMDYLTIMYRYPKQKLCVPILVSPENITGKSTFLKWQQAIWGSANGTILDNERFKMKFNSHYASKFFIGLDEGFLDLEKRSEKERLKQLATADDIFLEDKGVNVKKIPYHGHLVICSNDADKVMQMDEQDTRWFVVRVPKIPKGEEDKDLESKIIDEIPHWLNYVKNREIFHPRESRLWFKPEWFFTQQMQEIIDNTKSRADALIYNFVRNIFFDYCVDSFTATVKAVQHEVNKDAKYRLDESDIRYYLKNKKQLAPNSRTGRWKYPIGYDDKYRTLLYQKGIGRFFKFNIADWLNEEEMRSVAESKAEIFAPDPDLITTNNETVASDTSETGDVPF</sequence>
<evidence type="ECO:0000259" key="2">
    <source>
        <dbReference type="Pfam" id="PF19263"/>
    </source>
</evidence>
<proteinExistence type="predicted"/>
<geneLocation type="plasmid" evidence="3 4">
    <name>pFA13</name>
</geneLocation>
<dbReference type="EMBL" id="AP025327">
    <property type="protein sequence ID" value="BDD13168.1"/>
    <property type="molecule type" value="Genomic_DNA"/>
</dbReference>